<dbReference type="EMBL" id="CAJVCH010474438">
    <property type="protein sequence ID" value="CAG7820295.1"/>
    <property type="molecule type" value="Genomic_DNA"/>
</dbReference>
<keyword evidence="7 8" id="KW-0472">Membrane</keyword>
<feature type="domain" description="LITAF" evidence="9">
    <location>
        <begin position="34"/>
        <end position="117"/>
    </location>
</feature>
<reference evidence="10" key="1">
    <citation type="submission" date="2021-06" db="EMBL/GenBank/DDBJ databases">
        <authorList>
            <person name="Hodson N. C."/>
            <person name="Mongue J. A."/>
            <person name="Jaron S. K."/>
        </authorList>
    </citation>
    <scope>NUCLEOTIDE SEQUENCE</scope>
</reference>
<gene>
    <name evidence="10" type="ORF">AFUS01_LOCUS30693</name>
</gene>
<keyword evidence="8" id="KW-0812">Transmembrane</keyword>
<evidence type="ECO:0000256" key="1">
    <source>
        <dbReference type="ARBA" id="ARBA00004414"/>
    </source>
</evidence>
<evidence type="ECO:0000256" key="7">
    <source>
        <dbReference type="ARBA" id="ARBA00023136"/>
    </source>
</evidence>
<dbReference type="GO" id="GO:0008270">
    <property type="term" value="F:zinc ion binding"/>
    <property type="evidence" value="ECO:0007669"/>
    <property type="project" value="TreeGrafter"/>
</dbReference>
<dbReference type="InterPro" id="IPR006629">
    <property type="entry name" value="LITAF"/>
</dbReference>
<comment type="similarity">
    <text evidence="4">Belongs to the CDIP1/LITAF family.</text>
</comment>
<evidence type="ECO:0000256" key="4">
    <source>
        <dbReference type="ARBA" id="ARBA00005975"/>
    </source>
</evidence>
<comment type="caution">
    <text evidence="10">The sequence shown here is derived from an EMBL/GenBank/DDBJ whole genome shotgun (WGS) entry which is preliminary data.</text>
</comment>
<dbReference type="GO" id="GO:0031902">
    <property type="term" value="C:late endosome membrane"/>
    <property type="evidence" value="ECO:0007669"/>
    <property type="project" value="UniProtKB-SubCell"/>
</dbReference>
<evidence type="ECO:0000256" key="5">
    <source>
        <dbReference type="ARBA" id="ARBA00022723"/>
    </source>
</evidence>
<keyword evidence="6" id="KW-0862">Zinc</keyword>
<organism evidence="10 11">
    <name type="scientific">Allacma fusca</name>
    <dbReference type="NCBI Taxonomy" id="39272"/>
    <lineage>
        <taxon>Eukaryota</taxon>
        <taxon>Metazoa</taxon>
        <taxon>Ecdysozoa</taxon>
        <taxon>Arthropoda</taxon>
        <taxon>Hexapoda</taxon>
        <taxon>Collembola</taxon>
        <taxon>Symphypleona</taxon>
        <taxon>Sminthuridae</taxon>
        <taxon>Allacma</taxon>
    </lineage>
</organism>
<dbReference type="Proteomes" id="UP000708208">
    <property type="component" value="Unassembled WGS sequence"/>
</dbReference>
<dbReference type="GO" id="GO:0005765">
    <property type="term" value="C:lysosomal membrane"/>
    <property type="evidence" value="ECO:0007669"/>
    <property type="project" value="UniProtKB-SubCell"/>
</dbReference>
<evidence type="ECO:0000256" key="6">
    <source>
        <dbReference type="ARBA" id="ARBA00022833"/>
    </source>
</evidence>
<dbReference type="PROSITE" id="PS51837">
    <property type="entry name" value="LITAF"/>
    <property type="match status" value="1"/>
</dbReference>
<name>A0A8J2KSZ3_9HEXA</name>
<evidence type="ECO:0000313" key="11">
    <source>
        <dbReference type="Proteomes" id="UP000708208"/>
    </source>
</evidence>
<evidence type="ECO:0000256" key="8">
    <source>
        <dbReference type="SAM" id="Phobius"/>
    </source>
</evidence>
<dbReference type="Pfam" id="PF10601">
    <property type="entry name" value="zf-LITAF-like"/>
    <property type="match status" value="1"/>
</dbReference>
<protein>
    <recommendedName>
        <fullName evidence="9">LITAF domain-containing protein</fullName>
    </recommendedName>
</protein>
<proteinExistence type="inferred from homology"/>
<dbReference type="SMART" id="SM00714">
    <property type="entry name" value="LITAF"/>
    <property type="match status" value="1"/>
</dbReference>
<sequence>MEYNKQAPPPGFVDSPPPYNVTSQPTVPIGAFAGGPPMVVAPISLTGQPQRMNCPHCHADVLTEVKYKDGRMTHIWALVLCLVGCWCCCCIPYCIDDLKDVDHECPNCQRHIGTYKR</sequence>
<feature type="transmembrane region" description="Helical" evidence="8">
    <location>
        <begin position="75"/>
        <end position="95"/>
    </location>
</feature>
<evidence type="ECO:0000313" key="10">
    <source>
        <dbReference type="EMBL" id="CAG7820295.1"/>
    </source>
</evidence>
<dbReference type="AlphaFoldDB" id="A0A8J2KSZ3"/>
<dbReference type="InterPro" id="IPR037519">
    <property type="entry name" value="LITAF_fam"/>
</dbReference>
<evidence type="ECO:0000256" key="2">
    <source>
        <dbReference type="ARBA" id="ARBA00004481"/>
    </source>
</evidence>
<dbReference type="PANTHER" id="PTHR23292:SF6">
    <property type="entry name" value="FI16602P1-RELATED"/>
    <property type="match status" value="1"/>
</dbReference>
<dbReference type="OrthoDB" id="5599753at2759"/>
<evidence type="ECO:0000259" key="9">
    <source>
        <dbReference type="PROSITE" id="PS51837"/>
    </source>
</evidence>
<keyword evidence="11" id="KW-1185">Reference proteome</keyword>
<comment type="subcellular location">
    <subcellularLocation>
        <location evidence="2">Endosome membrane</location>
        <topology evidence="2">Peripheral membrane protein</topology>
    </subcellularLocation>
    <subcellularLocation>
        <location evidence="1">Late endosome membrane</location>
    </subcellularLocation>
    <subcellularLocation>
        <location evidence="3">Lysosome membrane</location>
        <topology evidence="3">Peripheral membrane protein</topology>
        <orientation evidence="3">Cytoplasmic side</orientation>
    </subcellularLocation>
</comment>
<keyword evidence="8" id="KW-1133">Transmembrane helix</keyword>
<keyword evidence="5" id="KW-0479">Metal-binding</keyword>
<evidence type="ECO:0000256" key="3">
    <source>
        <dbReference type="ARBA" id="ARBA00004630"/>
    </source>
</evidence>
<dbReference type="PANTHER" id="PTHR23292">
    <property type="entry name" value="LIPOPOLYSACCHARIDE-INDUCED TUMOR NECROSIS FACTOR-ALPHA FACTOR"/>
    <property type="match status" value="1"/>
</dbReference>
<accession>A0A8J2KSZ3</accession>